<evidence type="ECO:0000256" key="8">
    <source>
        <dbReference type="SAM" id="Phobius"/>
    </source>
</evidence>
<comment type="subcellular location">
    <subcellularLocation>
        <location evidence="1">Cell membrane</location>
        <topology evidence="1">Multi-pass membrane protein</topology>
    </subcellularLocation>
</comment>
<feature type="region of interest" description="Disordered" evidence="7">
    <location>
        <begin position="1083"/>
        <end position="1113"/>
    </location>
</feature>
<dbReference type="PANTHER" id="PTHR23502">
    <property type="entry name" value="MAJOR FACILITATOR SUPERFAMILY"/>
    <property type="match status" value="1"/>
</dbReference>
<dbReference type="GO" id="GO:0022857">
    <property type="term" value="F:transmembrane transporter activity"/>
    <property type="evidence" value="ECO:0007669"/>
    <property type="project" value="TreeGrafter"/>
</dbReference>
<evidence type="ECO:0000256" key="4">
    <source>
        <dbReference type="ARBA" id="ARBA00022692"/>
    </source>
</evidence>
<keyword evidence="3" id="KW-1003">Cell membrane</keyword>
<dbReference type="OrthoDB" id="10250282at2759"/>
<feature type="compositionally biased region" description="Basic residues" evidence="7">
    <location>
        <begin position="1882"/>
        <end position="1892"/>
    </location>
</feature>
<feature type="compositionally biased region" description="Polar residues" evidence="7">
    <location>
        <begin position="588"/>
        <end position="603"/>
    </location>
</feature>
<keyword evidence="5 8" id="KW-1133">Transmembrane helix</keyword>
<feature type="compositionally biased region" description="Basic and acidic residues" evidence="7">
    <location>
        <begin position="875"/>
        <end position="895"/>
    </location>
</feature>
<evidence type="ECO:0000256" key="1">
    <source>
        <dbReference type="ARBA" id="ARBA00004651"/>
    </source>
</evidence>
<feature type="compositionally biased region" description="Polar residues" evidence="7">
    <location>
        <begin position="396"/>
        <end position="406"/>
    </location>
</feature>
<evidence type="ECO:0000256" key="6">
    <source>
        <dbReference type="ARBA" id="ARBA00023136"/>
    </source>
</evidence>
<feature type="compositionally biased region" description="Polar residues" evidence="7">
    <location>
        <begin position="286"/>
        <end position="320"/>
    </location>
</feature>
<feature type="region of interest" description="Disordered" evidence="7">
    <location>
        <begin position="99"/>
        <end position="124"/>
    </location>
</feature>
<keyword evidence="2" id="KW-0813">Transport</keyword>
<comment type="caution">
    <text evidence="9">The sequence shown here is derived from an EMBL/GenBank/DDBJ whole genome shotgun (WGS) entry which is preliminary data.</text>
</comment>
<feature type="transmembrane region" description="Helical" evidence="8">
    <location>
        <begin position="1711"/>
        <end position="1734"/>
    </location>
</feature>
<feature type="region of interest" description="Disordered" evidence="7">
    <location>
        <begin position="649"/>
        <end position="717"/>
    </location>
</feature>
<sequence>PAEVTLSRRTSSITSTGLDSLRSSHVDEDIANRIRSLLLSRNTHRPPRTPFSSDDFDAVDGFDFSSAKSVAKAVLHEARRSSQSLPEASVAFFQSTIPIMDGGTSRRPTDPTTLRPSSSEADMSTAIDDAEQCECCRLHPQKVSTGSQEPKETLKTFKVPRLILQNKRKQDYSIKTSFETSPGVLRDGTTMHETDLTYYLSDPIDPKPSKFIVNYGDQPDPGDIDCFLVDCPPGHTTCPRHSCKSPNHVRQSHSASLLGQGIHLQQDSPTITDGLAGDASKLNGARTRSQGVSRHATLQQVTSPSIRLSPRGSVTSTSASFHAAPSSIYSSTTGAVAVETNFIQADTSRHLSDSDRASLQPRDKSAPQSLRSSSTTSISATEKVGTGTTEDPEQAPSWQQRTMSESSTDHASDPTDLSIIQALPSPIDGDLANLKTAIEFADTVRGRMQDVENIYEKSREMKKQPDVSLEPVIKQTGVARPMETDAVWDAVEVHEMIVPPRYEQDTASNANRSPVAESLSEAAQTADDYLQQSALWNDPSMSPRPNEAIIESPELSASNVSAGAFSNPKNGLSTKPQRRTHPKRDRASNTSIGRYGNIGSTASNFETHADLSTISQSLSSNRSKTHPLGEQELENEKIGFKSWKSPRYHAIPTRKSSRNRVLVSKTSDTNSSRKLSTKNTVSRKRSFDQLGSLRSMSSAGSLEAPEAGSKAQDENNPSLKSTVHWLKDLLLNDEPYQCRLTALPPRTRRDENKGTGRIRSQTAPEKPVPELFLGAFPKADEEHDVSRAEVTTNASVAFTKTIDDLERLLNEALVIARQAADREDTAKVPGILEDAARMLRGQRKGLSEGSSVPSVHESLRRYSESSTSDLSDNLEATHPEHQETDGTPGVDRDRIVAVSSKPTGTVRPSGWPPTGRVSTPYPPNSLPDSKESISIDVPLAKNNRNGRSRNNHVGDLGSELTETDDPPPERTSVKRSSGGPDMQRVSAKYATVEPVGTTVGNANKREFVAKSPGRVTSARTTQSPLSLPRDCSIDVCKRGHSSDEHEAVKARLSERSRPNRREVRSDIKTFRRLPIQPRASSLALSKRAKRVQGNPQGWQEIDEEHPEPRPKLEAEAPAPDLAVDAQKVGPGSITSYAHSLDGTVSNGEEIDFSTGYGAREHSTSKPSEGQATQAIELRDRPDPNLPETNTSRHHDKDLHDLRGKSYVSLREQKGFSLARSHRRATIARDWSTARKRFSAAVACISTALVGILIGIYAGEVPAIQYYIVDFHHYTVLGNVFFYIALAIPTFFFWPLPLLHGRKPYILGAMSLAMPLLFPQAIAVGQFRSPYVYRWRVGLILSRALMGFCLGFADMNFKSTLTDLFGASLQSAKPHQEVVDEFDVRRHGGGMGLWLGLWTWSSMGSIGVGFMIGAVIINTLEPTWGFYISIIIIALVLLLNILTPEVRRSAYRRSVAEVKKGTDVSRRLARGEVKMHMAQTGPKWWGEEFHAGVMLSLRMLRQPGFLVMSLYVAWMYAQIVLIILLLGSLMSKYYRLKSPQVGLAVCSVPVGAMLAIPFQSGSLFSRARKRGITDDDTFDKKVYWTSHLVRRAIFILVLPFAGLAYTLSSNGPPIPLALPIIFAALIGFLSNLAMAECHGIIMETFDTSDLQPGMTGRPRGTSADMTAHKRTNYSSFPRVAAAFAITQGFGYLLAAVATGVGGVAERQLGAQAATGVMAGILLVLSILLLGVLARYKEVQIVPDSKSEELHQWRAARRVSVARAAEGLGDEEEPWRPVIIGNPTHSTRRMCLLEMGGLSRWSEIRQKNRLVDEQSLEARHPNLLALETARDRLKETNTQVRQNVRRNLSRGNSRESRRSDKGGSQSESGDLGGHREMLSPGGKGGRRRKSTIQE</sequence>
<dbReference type="PANTHER" id="PTHR23502:SF186">
    <property type="entry name" value="MAJOR FACILITATOR SUPERFAMILY (MFS) PROFILE DOMAIN-CONTAINING PROTEIN"/>
    <property type="match status" value="1"/>
</dbReference>
<evidence type="ECO:0000256" key="2">
    <source>
        <dbReference type="ARBA" id="ARBA00022448"/>
    </source>
</evidence>
<dbReference type="InterPro" id="IPR036259">
    <property type="entry name" value="MFS_trans_sf"/>
</dbReference>
<feature type="region of interest" description="Disordered" evidence="7">
    <location>
        <begin position="280"/>
        <end position="325"/>
    </location>
</feature>
<dbReference type="Gene3D" id="1.20.1250.20">
    <property type="entry name" value="MFS general substrate transporter like domains"/>
    <property type="match status" value="1"/>
</dbReference>
<reference evidence="9 10" key="1">
    <citation type="submission" date="2018-05" db="EMBL/GenBank/DDBJ databases">
        <title>Genome sequencing and assembly of the regulated plant pathogen Lachnellula willkommii and related sister species for the development of diagnostic species identification markers.</title>
        <authorList>
            <person name="Giroux E."/>
            <person name="Bilodeau G."/>
        </authorList>
    </citation>
    <scope>NUCLEOTIDE SEQUENCE [LARGE SCALE GENOMIC DNA]</scope>
    <source>
        <strain evidence="9 10">CBS 160.35</strain>
    </source>
</reference>
<dbReference type="Proteomes" id="UP000443090">
    <property type="component" value="Unassembled WGS sequence"/>
</dbReference>
<feature type="compositionally biased region" description="Basic and acidic residues" evidence="7">
    <location>
        <begin position="347"/>
        <end position="365"/>
    </location>
</feature>
<organism evidence="9 10">
    <name type="scientific">Lachnellula occidentalis</name>
    <dbReference type="NCBI Taxonomy" id="215460"/>
    <lineage>
        <taxon>Eukaryota</taxon>
        <taxon>Fungi</taxon>
        <taxon>Dikarya</taxon>
        <taxon>Ascomycota</taxon>
        <taxon>Pezizomycotina</taxon>
        <taxon>Leotiomycetes</taxon>
        <taxon>Helotiales</taxon>
        <taxon>Lachnaceae</taxon>
        <taxon>Lachnellula</taxon>
    </lineage>
</organism>
<gene>
    <name evidence="9" type="ORF">LOCC1_G004489</name>
</gene>
<feature type="compositionally biased region" description="Polar residues" evidence="7">
    <location>
        <begin position="664"/>
        <end position="680"/>
    </location>
</feature>
<feature type="region of interest" description="Disordered" evidence="7">
    <location>
        <begin position="842"/>
        <end position="985"/>
    </location>
</feature>
<feature type="transmembrane region" description="Helical" evidence="8">
    <location>
        <begin position="1503"/>
        <end position="1528"/>
    </location>
</feature>
<feature type="compositionally biased region" description="Basic and acidic residues" evidence="7">
    <location>
        <begin position="1850"/>
        <end position="1859"/>
    </location>
</feature>
<feature type="compositionally biased region" description="Low complexity" evidence="7">
    <location>
        <begin position="366"/>
        <end position="381"/>
    </location>
</feature>
<feature type="transmembrane region" description="Helical" evidence="8">
    <location>
        <begin position="1678"/>
        <end position="1699"/>
    </location>
</feature>
<feature type="transmembrane region" description="Helical" evidence="8">
    <location>
        <begin position="1423"/>
        <end position="1442"/>
    </location>
</feature>
<feature type="region of interest" description="Disordered" evidence="7">
    <location>
        <begin position="347"/>
        <end position="414"/>
    </location>
</feature>
<name>A0A8H8UES3_9HELO</name>
<feature type="region of interest" description="Disordered" evidence="7">
    <location>
        <begin position="502"/>
        <end position="523"/>
    </location>
</feature>
<feature type="transmembrane region" description="Helical" evidence="8">
    <location>
        <begin position="1270"/>
        <end position="1293"/>
    </location>
</feature>
<proteinExistence type="predicted"/>
<evidence type="ECO:0000313" key="9">
    <source>
        <dbReference type="EMBL" id="TVY41156.1"/>
    </source>
</evidence>
<dbReference type="EMBL" id="QGMI01000410">
    <property type="protein sequence ID" value="TVY41156.1"/>
    <property type="molecule type" value="Genomic_DNA"/>
</dbReference>
<feature type="compositionally biased region" description="Low complexity" evidence="7">
    <location>
        <begin position="1"/>
        <end position="16"/>
    </location>
</feature>
<accession>A0A8H8UES3</accession>
<feature type="transmembrane region" description="Helical" evidence="8">
    <location>
        <begin position="1613"/>
        <end position="1633"/>
    </location>
</feature>
<dbReference type="CDD" id="cd06174">
    <property type="entry name" value="MFS"/>
    <property type="match status" value="1"/>
</dbReference>
<feature type="non-terminal residue" evidence="9">
    <location>
        <position position="1892"/>
    </location>
</feature>
<feature type="compositionally biased region" description="Polar residues" evidence="7">
    <location>
        <begin position="1164"/>
        <end position="1173"/>
    </location>
</feature>
<evidence type="ECO:0000256" key="3">
    <source>
        <dbReference type="ARBA" id="ARBA00022475"/>
    </source>
</evidence>
<feature type="region of interest" description="Disordered" evidence="7">
    <location>
        <begin position="1137"/>
        <end position="1197"/>
    </location>
</feature>
<protein>
    <submittedName>
        <fullName evidence="9">Uncharacterized protein</fullName>
    </submittedName>
</protein>
<evidence type="ECO:0000313" key="10">
    <source>
        <dbReference type="Proteomes" id="UP000443090"/>
    </source>
</evidence>
<keyword evidence="6 8" id="KW-0472">Membrane</keyword>
<feature type="non-terminal residue" evidence="9">
    <location>
        <position position="1"/>
    </location>
</feature>
<feature type="transmembrane region" description="Helical" evidence="8">
    <location>
        <begin position="1237"/>
        <end position="1258"/>
    </location>
</feature>
<feature type="compositionally biased region" description="Polar residues" evidence="7">
    <location>
        <begin position="1137"/>
        <end position="1146"/>
    </location>
</feature>
<keyword evidence="10" id="KW-1185">Reference proteome</keyword>
<keyword evidence="4 8" id="KW-0812">Transmembrane</keyword>
<feature type="region of interest" description="Disordered" evidence="7">
    <location>
        <begin position="1832"/>
        <end position="1892"/>
    </location>
</feature>
<dbReference type="SUPFAM" id="SSF103473">
    <property type="entry name" value="MFS general substrate transporter"/>
    <property type="match status" value="1"/>
</dbReference>
<feature type="transmembrane region" description="Helical" evidence="8">
    <location>
        <begin position="1305"/>
        <end position="1326"/>
    </location>
</feature>
<feature type="region of interest" description="Disordered" evidence="7">
    <location>
        <begin position="1"/>
        <end position="25"/>
    </location>
</feature>
<dbReference type="GO" id="GO:0005886">
    <property type="term" value="C:plasma membrane"/>
    <property type="evidence" value="ECO:0007669"/>
    <property type="project" value="UniProtKB-SubCell"/>
</dbReference>
<evidence type="ECO:0000256" key="7">
    <source>
        <dbReference type="SAM" id="MobiDB-lite"/>
    </source>
</evidence>
<feature type="transmembrane region" description="Helical" evidence="8">
    <location>
        <begin position="1540"/>
        <end position="1559"/>
    </location>
</feature>
<evidence type="ECO:0000256" key="5">
    <source>
        <dbReference type="ARBA" id="ARBA00022989"/>
    </source>
</evidence>
<feature type="transmembrane region" description="Helical" evidence="8">
    <location>
        <begin position="1394"/>
        <end position="1417"/>
    </location>
</feature>
<feature type="compositionally biased region" description="Polar residues" evidence="7">
    <location>
        <begin position="110"/>
        <end position="122"/>
    </location>
</feature>
<feature type="transmembrane region" description="Helical" evidence="8">
    <location>
        <begin position="1587"/>
        <end position="1607"/>
    </location>
</feature>
<feature type="region of interest" description="Disordered" evidence="7">
    <location>
        <begin position="560"/>
        <end position="603"/>
    </location>
</feature>